<sequence length="48" mass="5300">MNNTFTISSPSYSIDWSPKTVVEEVLQNVSTIINTQIGTVPYARKLGV</sequence>
<dbReference type="EMBL" id="UGFE01000006">
    <property type="protein sequence ID" value="STO17934.1"/>
    <property type="molecule type" value="Genomic_DNA"/>
</dbReference>
<evidence type="ECO:0000313" key="2">
    <source>
        <dbReference type="Proteomes" id="UP000254718"/>
    </source>
</evidence>
<dbReference type="AlphaFoldDB" id="A0AAX2KP71"/>
<proteinExistence type="predicted"/>
<protein>
    <submittedName>
        <fullName evidence="1">Uncharacterized protein</fullName>
    </submittedName>
</protein>
<name>A0AAX2KP71_ECOLX</name>
<comment type="caution">
    <text evidence="1">The sequence shown here is derived from an EMBL/GenBank/DDBJ whole genome shotgun (WGS) entry which is preliminary data.</text>
</comment>
<organism evidence="1 2">
    <name type="scientific">Escherichia coli</name>
    <dbReference type="NCBI Taxonomy" id="562"/>
    <lineage>
        <taxon>Bacteria</taxon>
        <taxon>Pseudomonadati</taxon>
        <taxon>Pseudomonadota</taxon>
        <taxon>Gammaproteobacteria</taxon>
        <taxon>Enterobacterales</taxon>
        <taxon>Enterobacteriaceae</taxon>
        <taxon>Escherichia</taxon>
    </lineage>
</organism>
<evidence type="ECO:0000313" key="1">
    <source>
        <dbReference type="EMBL" id="STO17934.1"/>
    </source>
</evidence>
<gene>
    <name evidence="1" type="ORF">NCTC8333_06177</name>
</gene>
<dbReference type="Proteomes" id="UP000254718">
    <property type="component" value="Unassembled WGS sequence"/>
</dbReference>
<accession>A0AAX2KP71</accession>
<reference evidence="1 2" key="1">
    <citation type="submission" date="2018-06" db="EMBL/GenBank/DDBJ databases">
        <authorList>
            <consortium name="Pathogen Informatics"/>
            <person name="Doyle S."/>
        </authorList>
    </citation>
    <scope>NUCLEOTIDE SEQUENCE [LARGE SCALE GENOMIC DNA]</scope>
    <source>
        <strain evidence="1 2">NCTC8333</strain>
    </source>
</reference>